<dbReference type="CDD" id="cd05379">
    <property type="entry name" value="CAP_bacterial"/>
    <property type="match status" value="1"/>
</dbReference>
<protein>
    <submittedName>
        <fullName evidence="5">SCP-like extracellular protein</fullName>
    </submittedName>
</protein>
<evidence type="ECO:0000313" key="5">
    <source>
        <dbReference type="EMBL" id="POA09724.1"/>
    </source>
</evidence>
<dbReference type="SUPFAM" id="SSF55797">
    <property type="entry name" value="PR-1-like"/>
    <property type="match status" value="1"/>
</dbReference>
<reference evidence="5 6" key="1">
    <citation type="submission" date="2017-08" db="EMBL/GenBank/DDBJ databases">
        <title>Draft genome sequences of 64 type strains of genus Staph aureus.</title>
        <authorList>
            <person name="Cole K."/>
            <person name="Golubchik T."/>
            <person name="Russell J."/>
            <person name="Foster D."/>
            <person name="Llewelyn M."/>
            <person name="Wilson D."/>
            <person name="Crook D."/>
            <person name="Paul J."/>
        </authorList>
    </citation>
    <scope>NUCLEOTIDE SEQUENCE [LARGE SCALE GENOMIC DNA]</scope>
    <source>
        <strain evidence="5 6">DSM 29875</strain>
    </source>
</reference>
<comment type="caution">
    <text evidence="5">The sequence shown here is derived from an EMBL/GenBank/DDBJ whole genome shotgun (WGS) entry which is preliminary data.</text>
</comment>
<evidence type="ECO:0000259" key="3">
    <source>
        <dbReference type="Pfam" id="PF00188"/>
    </source>
</evidence>
<evidence type="ECO:0000313" key="6">
    <source>
        <dbReference type="Proteomes" id="UP000242712"/>
    </source>
</evidence>
<proteinExistence type="predicted"/>
<dbReference type="PANTHER" id="PTHR31157">
    <property type="entry name" value="SCP DOMAIN-CONTAINING PROTEIN"/>
    <property type="match status" value="1"/>
</dbReference>
<dbReference type="InterPro" id="IPR035940">
    <property type="entry name" value="CAP_sf"/>
</dbReference>
<keyword evidence="2" id="KW-1133">Transmembrane helix</keyword>
<dbReference type="OrthoDB" id="9783944at2"/>
<dbReference type="InterPro" id="IPR014044">
    <property type="entry name" value="CAP_dom"/>
</dbReference>
<keyword evidence="6" id="KW-1185">Reference proteome</keyword>
<evidence type="ECO:0000256" key="1">
    <source>
        <dbReference type="SAM" id="MobiDB-lite"/>
    </source>
</evidence>
<dbReference type="RefSeq" id="WP_103371058.1">
    <property type="nucleotide sequence ID" value="NZ_CBCRVO010000001.1"/>
</dbReference>
<organism evidence="5 6">
    <name type="scientific">Staphylococcus argensis</name>
    <dbReference type="NCBI Taxonomy" id="1607738"/>
    <lineage>
        <taxon>Bacteria</taxon>
        <taxon>Bacillati</taxon>
        <taxon>Bacillota</taxon>
        <taxon>Bacilli</taxon>
        <taxon>Bacillales</taxon>
        <taxon>Staphylococcaceae</taxon>
        <taxon>Staphylococcus</taxon>
    </lineage>
</organism>
<dbReference type="GeneID" id="98297303"/>
<feature type="region of interest" description="Disordered" evidence="1">
    <location>
        <begin position="40"/>
        <end position="62"/>
    </location>
</feature>
<accession>A0A2K4FED3</accession>
<feature type="domain" description="CAP-associated" evidence="4">
    <location>
        <begin position="68"/>
        <end position="206"/>
    </location>
</feature>
<feature type="domain" description="SCP" evidence="3">
    <location>
        <begin position="238"/>
        <end position="339"/>
    </location>
</feature>
<dbReference type="Pfam" id="PF00188">
    <property type="entry name" value="CAP"/>
    <property type="match status" value="1"/>
</dbReference>
<feature type="transmembrane region" description="Helical" evidence="2">
    <location>
        <begin position="5"/>
        <end position="23"/>
    </location>
</feature>
<dbReference type="Proteomes" id="UP000242712">
    <property type="component" value="Unassembled WGS sequence"/>
</dbReference>
<evidence type="ECO:0000256" key="2">
    <source>
        <dbReference type="SAM" id="Phobius"/>
    </source>
</evidence>
<sequence>MGKMILKIVGVMVFIVVIAYLFYSPRLKFDVLENPNKHAKHNVERKNVTPSNQDAENKPPKSGIGTWIGEKLDKLTDKFGQADRVYAYKNGFKNYVFKKHHQYYIVTVKNDIIKSVYATGKDVNVQPVKIMENGSHIFENLSINPEPSIKVNHKRYDIELSDDDMKTQALVKFGKNYAQIYIDQRSNKIMAVRFLDSEALVNFKPYQTVAASNEEELKNKHDALPYEQNANQLMTLYETTNEMRKLKGLEPLKIDNQIGHIASFNLYEAVRGGHAEFTEDALTEQLNDQNITFTSTSQNVGSDFNDVPTLINSWLNSDIHRSRILNAKYTDMGGDVNNGYYTLIFVEK</sequence>
<evidence type="ECO:0000259" key="4">
    <source>
        <dbReference type="Pfam" id="PF14504"/>
    </source>
</evidence>
<name>A0A2K4FED3_9STAP</name>
<gene>
    <name evidence="5" type="ORF">CD039_02985</name>
</gene>
<dbReference type="AlphaFoldDB" id="A0A2K4FED3"/>
<dbReference type="Pfam" id="PF14504">
    <property type="entry name" value="CAP_assoc_N"/>
    <property type="match status" value="1"/>
</dbReference>
<dbReference type="Gene3D" id="3.40.33.10">
    <property type="entry name" value="CAP"/>
    <property type="match status" value="1"/>
</dbReference>
<dbReference type="InterPro" id="IPR029410">
    <property type="entry name" value="CAP_assoc"/>
</dbReference>
<dbReference type="PANTHER" id="PTHR31157:SF26">
    <property type="entry name" value="SCP-LIKE EXTRACELLULAR PROTEIN"/>
    <property type="match status" value="1"/>
</dbReference>
<keyword evidence="2" id="KW-0472">Membrane</keyword>
<keyword evidence="2" id="KW-0812">Transmembrane</keyword>
<dbReference type="EMBL" id="PPPX01000001">
    <property type="protein sequence ID" value="POA09724.1"/>
    <property type="molecule type" value="Genomic_DNA"/>
</dbReference>